<dbReference type="InterPro" id="IPR025319">
    <property type="entry name" value="DUF4224"/>
</dbReference>
<dbReference type="RefSeq" id="WP_136854506.1">
    <property type="nucleotide sequence ID" value="NZ_SWCI01000018.1"/>
</dbReference>
<dbReference type="AlphaFoldDB" id="A0A4U1B9L9"/>
<proteinExistence type="predicted"/>
<accession>A0A4U1B9L9</accession>
<name>A0A4U1B9L9_9GAMM</name>
<evidence type="ECO:0000313" key="2">
    <source>
        <dbReference type="EMBL" id="TKB46773.1"/>
    </source>
</evidence>
<keyword evidence="3" id="KW-1185">Reference proteome</keyword>
<comment type="caution">
    <text evidence="2">The sequence shown here is derived from an EMBL/GenBank/DDBJ whole genome shotgun (WGS) entry which is preliminary data.</text>
</comment>
<protein>
    <submittedName>
        <fullName evidence="2">DUF4224 domain-containing protein</fullName>
    </submittedName>
</protein>
<evidence type="ECO:0000313" key="3">
    <source>
        <dbReference type="Proteomes" id="UP000305674"/>
    </source>
</evidence>
<dbReference type="Pfam" id="PF13986">
    <property type="entry name" value="DUF4224"/>
    <property type="match status" value="1"/>
</dbReference>
<dbReference type="Proteomes" id="UP000305674">
    <property type="component" value="Unassembled WGS sequence"/>
</dbReference>
<organism evidence="2 3">
    <name type="scientific">Ferrimonas sediminicola</name>
    <dbReference type="NCBI Taxonomy" id="2569538"/>
    <lineage>
        <taxon>Bacteria</taxon>
        <taxon>Pseudomonadati</taxon>
        <taxon>Pseudomonadota</taxon>
        <taxon>Gammaproteobacteria</taxon>
        <taxon>Alteromonadales</taxon>
        <taxon>Ferrimonadaceae</taxon>
        <taxon>Ferrimonas</taxon>
    </lineage>
</organism>
<gene>
    <name evidence="2" type="ORF">FCL40_17095</name>
</gene>
<dbReference type="OrthoDB" id="6059012at2"/>
<sequence>MSIPFLTSQSLYHLTGYIQPAAQRCCLDRNGIKYVEGQDGHFATTWGAVEAALRVLPGSSVL</sequence>
<dbReference type="EMBL" id="SWCI01000018">
    <property type="protein sequence ID" value="TKB46773.1"/>
    <property type="molecule type" value="Genomic_DNA"/>
</dbReference>
<evidence type="ECO:0000259" key="1">
    <source>
        <dbReference type="Pfam" id="PF13986"/>
    </source>
</evidence>
<feature type="domain" description="DUF4224" evidence="1">
    <location>
        <begin position="5"/>
        <end position="46"/>
    </location>
</feature>
<reference evidence="2 3" key="1">
    <citation type="submission" date="2019-04" db="EMBL/GenBank/DDBJ databases">
        <authorList>
            <person name="Hwang J.C."/>
        </authorList>
    </citation>
    <scope>NUCLEOTIDE SEQUENCE [LARGE SCALE GENOMIC DNA]</scope>
    <source>
        <strain evidence="2 3">IMCC35001</strain>
    </source>
</reference>